<feature type="repeat" description="PPR" evidence="2">
    <location>
        <begin position="170"/>
        <end position="210"/>
    </location>
</feature>
<dbReference type="Pfam" id="PF01535">
    <property type="entry name" value="PPR"/>
    <property type="match status" value="3"/>
</dbReference>
<sequence length="468" mass="51928">MHPLPRATCLSLLNLKLKNINKVKQLHAQLITNALNSPSNLGKLIQQYCAFSSPQATKYAHLILTHFDADPNVYLLNVLIRCSSPRNSVQVFRNHVSRPGVCFDKFSYVFALGACARACLLWEGKQIHCRVMKHGFCSHVMVQTTAVHFYGKSGEIGCARKVFDEMSMRSRETWNAMISGYCSQRERVGGDACWIALGLFSDMLGGGVKPDGTTTVCVLSAVSQLGVLESGVCVHGYIEKMLCEPENDVYVGTGLVDMYSKCGCVDSAMWIFERMKERNVLTWTAMTSGLAIHGRGKEALEVLARMEGHGILPNAVTFTSLLSACCHAGLVEEGLSLFYSMDRFGVVPKRQHYGCIVDLLGRAGHLEEAYKFIDSMQVERDAILWRTLLSACNVHGDLLTGEKVKQVLLHLQTEQIIVSSGVVADMSEDYIALSNMYALADRWEDVKIVREEMKFKGYETKPGLSSLQ</sequence>
<dbReference type="PANTHER" id="PTHR47926:SF537">
    <property type="entry name" value="PENTACOTRIPEPTIDE-REPEAT REGION OF PRORP DOMAIN-CONTAINING PROTEIN"/>
    <property type="match status" value="1"/>
</dbReference>
<dbReference type="PROSITE" id="PS51375">
    <property type="entry name" value="PPR"/>
    <property type="match status" value="4"/>
</dbReference>
<reference evidence="3" key="2">
    <citation type="submission" date="2023-05" db="EMBL/GenBank/DDBJ databases">
        <authorList>
            <person name="Schelkunov M.I."/>
        </authorList>
    </citation>
    <scope>NUCLEOTIDE SEQUENCE</scope>
    <source>
        <strain evidence="3">Hsosn_3</strain>
        <tissue evidence="3">Leaf</tissue>
    </source>
</reference>
<keyword evidence="4" id="KW-1185">Reference proteome</keyword>
<keyword evidence="1" id="KW-0677">Repeat</keyword>
<feature type="repeat" description="PPR" evidence="2">
    <location>
        <begin position="248"/>
        <end position="278"/>
    </location>
</feature>
<organism evidence="3 4">
    <name type="scientific">Heracleum sosnowskyi</name>
    <dbReference type="NCBI Taxonomy" id="360622"/>
    <lineage>
        <taxon>Eukaryota</taxon>
        <taxon>Viridiplantae</taxon>
        <taxon>Streptophyta</taxon>
        <taxon>Embryophyta</taxon>
        <taxon>Tracheophyta</taxon>
        <taxon>Spermatophyta</taxon>
        <taxon>Magnoliopsida</taxon>
        <taxon>eudicotyledons</taxon>
        <taxon>Gunneridae</taxon>
        <taxon>Pentapetalae</taxon>
        <taxon>asterids</taxon>
        <taxon>campanulids</taxon>
        <taxon>Apiales</taxon>
        <taxon>Apiaceae</taxon>
        <taxon>Apioideae</taxon>
        <taxon>apioid superclade</taxon>
        <taxon>Tordylieae</taxon>
        <taxon>Tordyliinae</taxon>
        <taxon>Heracleum</taxon>
    </lineage>
</organism>
<evidence type="ECO:0000313" key="3">
    <source>
        <dbReference type="EMBL" id="KAK1366182.1"/>
    </source>
</evidence>
<dbReference type="EMBL" id="JAUIZM010000009">
    <property type="protein sequence ID" value="KAK1366182.1"/>
    <property type="molecule type" value="Genomic_DNA"/>
</dbReference>
<evidence type="ECO:0000313" key="4">
    <source>
        <dbReference type="Proteomes" id="UP001237642"/>
    </source>
</evidence>
<feature type="repeat" description="PPR" evidence="2">
    <location>
        <begin position="279"/>
        <end position="313"/>
    </location>
</feature>
<dbReference type="GO" id="GO:0009451">
    <property type="term" value="P:RNA modification"/>
    <property type="evidence" value="ECO:0007669"/>
    <property type="project" value="InterPro"/>
</dbReference>
<dbReference type="Pfam" id="PF20431">
    <property type="entry name" value="E_motif"/>
    <property type="match status" value="1"/>
</dbReference>
<proteinExistence type="predicted"/>
<reference evidence="3" key="1">
    <citation type="submission" date="2023-02" db="EMBL/GenBank/DDBJ databases">
        <title>Genome of toxic invasive species Heracleum sosnowskyi carries increased number of genes despite the absence of recent whole-genome duplications.</title>
        <authorList>
            <person name="Schelkunov M."/>
            <person name="Shtratnikova V."/>
            <person name="Makarenko M."/>
            <person name="Klepikova A."/>
            <person name="Omelchenko D."/>
            <person name="Novikova G."/>
            <person name="Obukhova E."/>
            <person name="Bogdanov V."/>
            <person name="Penin A."/>
            <person name="Logacheva M."/>
        </authorList>
    </citation>
    <scope>NUCLEOTIDE SEQUENCE</scope>
    <source>
        <strain evidence="3">Hsosn_3</strain>
        <tissue evidence="3">Leaf</tissue>
    </source>
</reference>
<dbReference type="PANTHER" id="PTHR47926">
    <property type="entry name" value="PENTATRICOPEPTIDE REPEAT-CONTAINING PROTEIN"/>
    <property type="match status" value="1"/>
</dbReference>
<dbReference type="GO" id="GO:0003723">
    <property type="term" value="F:RNA binding"/>
    <property type="evidence" value="ECO:0007669"/>
    <property type="project" value="InterPro"/>
</dbReference>
<dbReference type="InterPro" id="IPR046960">
    <property type="entry name" value="PPR_At4g14850-like_plant"/>
</dbReference>
<dbReference type="NCBIfam" id="TIGR00756">
    <property type="entry name" value="PPR"/>
    <property type="match status" value="2"/>
</dbReference>
<dbReference type="InterPro" id="IPR011990">
    <property type="entry name" value="TPR-like_helical_dom_sf"/>
</dbReference>
<dbReference type="InterPro" id="IPR002885">
    <property type="entry name" value="PPR_rpt"/>
</dbReference>
<name>A0AAD8MAZ9_9APIA</name>
<protein>
    <submittedName>
        <fullName evidence="3">Mitochondrial editing factor 20</fullName>
    </submittedName>
</protein>
<comment type="caution">
    <text evidence="3">The sequence shown here is derived from an EMBL/GenBank/DDBJ whole genome shotgun (WGS) entry which is preliminary data.</text>
</comment>
<dbReference type="Gene3D" id="1.25.40.10">
    <property type="entry name" value="Tetratricopeptide repeat domain"/>
    <property type="match status" value="2"/>
</dbReference>
<dbReference type="InterPro" id="IPR046848">
    <property type="entry name" value="E_motif"/>
</dbReference>
<evidence type="ECO:0000256" key="1">
    <source>
        <dbReference type="ARBA" id="ARBA00022737"/>
    </source>
</evidence>
<gene>
    <name evidence="3" type="ORF">POM88_041743</name>
</gene>
<dbReference type="Proteomes" id="UP001237642">
    <property type="component" value="Unassembled WGS sequence"/>
</dbReference>
<dbReference type="AlphaFoldDB" id="A0AAD8MAZ9"/>
<feature type="repeat" description="PPR" evidence="2">
    <location>
        <begin position="314"/>
        <end position="348"/>
    </location>
</feature>
<evidence type="ECO:0000256" key="2">
    <source>
        <dbReference type="PROSITE-ProRule" id="PRU00708"/>
    </source>
</evidence>
<accession>A0AAD8MAZ9</accession>
<dbReference type="FunFam" id="1.25.40.10:FF:000242">
    <property type="entry name" value="Pentatricopeptide repeat-containing protein"/>
    <property type="match status" value="1"/>
</dbReference>
<dbReference type="Pfam" id="PF13041">
    <property type="entry name" value="PPR_2"/>
    <property type="match status" value="1"/>
</dbReference>